<accession>A0A9D1PWP7</accession>
<feature type="binding site" evidence="6">
    <location>
        <position position="37"/>
    </location>
    <ligand>
        <name>NAD(+)</name>
        <dbReference type="ChEBI" id="CHEBI:57540"/>
    </ligand>
</feature>
<dbReference type="CDD" id="cd18126">
    <property type="entry name" value="GAPDH_I_C"/>
    <property type="match status" value="1"/>
</dbReference>
<feature type="binding site" evidence="6">
    <location>
        <begin position="13"/>
        <end position="14"/>
    </location>
    <ligand>
        <name>NAD(+)</name>
        <dbReference type="ChEBI" id="CHEBI:57540"/>
    </ligand>
</feature>
<feature type="binding site" evidence="5">
    <location>
        <position position="185"/>
    </location>
    <ligand>
        <name>D-glyceraldehyde 3-phosphate</name>
        <dbReference type="ChEBI" id="CHEBI:59776"/>
    </ligand>
</feature>
<dbReference type="GO" id="GO:0050661">
    <property type="term" value="F:NADP binding"/>
    <property type="evidence" value="ECO:0007669"/>
    <property type="project" value="InterPro"/>
</dbReference>
<keyword evidence="3 9" id="KW-0560">Oxidoreductase</keyword>
<dbReference type="GO" id="GO:0016620">
    <property type="term" value="F:oxidoreductase activity, acting on the aldehyde or oxo group of donors, NAD or NADP as acceptor"/>
    <property type="evidence" value="ECO:0007669"/>
    <property type="project" value="InterPro"/>
</dbReference>
<proteinExistence type="inferred from homology"/>
<feature type="active site" description="Nucleophile" evidence="4">
    <location>
        <position position="155"/>
    </location>
</feature>
<dbReference type="EMBL" id="DXHV01000073">
    <property type="protein sequence ID" value="HIW01152.1"/>
    <property type="molecule type" value="Genomic_DNA"/>
</dbReference>
<evidence type="ECO:0000256" key="6">
    <source>
        <dbReference type="PIRSR" id="PIRSR000149-3"/>
    </source>
</evidence>
<dbReference type="Gene3D" id="3.30.360.10">
    <property type="entry name" value="Dihydrodipicolinate Reductase, domain 2"/>
    <property type="match status" value="1"/>
</dbReference>
<feature type="site" description="Activates thiol group during catalysis" evidence="7">
    <location>
        <position position="182"/>
    </location>
</feature>
<dbReference type="PRINTS" id="PR00078">
    <property type="entry name" value="G3PDHDRGNASE"/>
</dbReference>
<evidence type="ECO:0000313" key="11">
    <source>
        <dbReference type="EMBL" id="HIW01152.1"/>
    </source>
</evidence>
<comment type="caution">
    <text evidence="11">The sequence shown here is derived from an EMBL/GenBank/DDBJ whole genome shotgun (WGS) entry which is preliminary data.</text>
</comment>
<dbReference type="SUPFAM" id="SSF55347">
    <property type="entry name" value="Glyceraldehyde-3-phosphate dehydrogenase-like, C-terminal domain"/>
    <property type="match status" value="1"/>
</dbReference>
<dbReference type="InterPro" id="IPR006424">
    <property type="entry name" value="Glyceraldehyde-3-P_DH_1"/>
</dbReference>
<dbReference type="FunFam" id="3.30.360.10:FF:000002">
    <property type="entry name" value="Glyceraldehyde-3-phosphate dehydrogenase"/>
    <property type="match status" value="1"/>
</dbReference>
<dbReference type="Proteomes" id="UP000886752">
    <property type="component" value="Unassembled WGS sequence"/>
</dbReference>
<dbReference type="PANTHER" id="PTHR43148">
    <property type="entry name" value="GLYCERALDEHYDE-3-PHOSPHATE DEHYDROGENASE 2"/>
    <property type="match status" value="1"/>
</dbReference>
<dbReference type="AlphaFoldDB" id="A0A9D1PWP7"/>
<dbReference type="InterPro" id="IPR020831">
    <property type="entry name" value="GlycerAld/Erythrose_P_DH"/>
</dbReference>
<dbReference type="PROSITE" id="PS00071">
    <property type="entry name" value="GAPDH"/>
    <property type="match status" value="1"/>
</dbReference>
<feature type="binding site" evidence="5">
    <location>
        <position position="236"/>
    </location>
    <ligand>
        <name>D-glyceraldehyde 3-phosphate</name>
        <dbReference type="ChEBI" id="CHEBI:59776"/>
    </ligand>
</feature>
<evidence type="ECO:0000313" key="12">
    <source>
        <dbReference type="Proteomes" id="UP000886752"/>
    </source>
</evidence>
<comment type="subunit">
    <text evidence="2">Homotetramer.</text>
</comment>
<keyword evidence="6" id="KW-0547">Nucleotide-binding</keyword>
<sequence length="338" mass="37317">MDKVRVGINGFGRIGRQVFRALHQSYRDRVEVVALNDLYDAKTNFALAEYDSCYGRAHMDAQVDGQEVKVGDWNIHCFAERDPQNLKWGDYGVDIVVESTGLFREGSKAHVHIDNGAKKVIISAPAKGEDLTLVMGVNDQNYDPKKHHIVSNASCTTNCLAPLALVLHKNFDIKLGNMVTVHSYTNDQRILDMAHKDMRRARAAACNIIPTSTGAAQAVAKVIPELQGRFSGYSLRVPTPTVSVVDFTAIVGKATSAEEVNAALKEAEQTYLKGVLGTNELPLVSMDFKGDPRSSIVELEYTAVQEGTLVKTVSWYDNEWGYSNRVCDVCCMMKERGL</sequence>
<dbReference type="EC" id="1.2.1.-" evidence="9"/>
<feature type="binding site" evidence="5">
    <location>
        <begin position="154"/>
        <end position="156"/>
    </location>
    <ligand>
        <name>D-glyceraldehyde 3-phosphate</name>
        <dbReference type="ChEBI" id="CHEBI:59776"/>
    </ligand>
</feature>
<dbReference type="PIRSF" id="PIRSF000149">
    <property type="entry name" value="GAP_DH"/>
    <property type="match status" value="1"/>
</dbReference>
<evidence type="ECO:0000256" key="3">
    <source>
        <dbReference type="ARBA" id="ARBA00023002"/>
    </source>
</evidence>
<dbReference type="CDD" id="cd05214">
    <property type="entry name" value="GAPDH_I_N"/>
    <property type="match status" value="1"/>
</dbReference>
<dbReference type="InterPro" id="IPR020828">
    <property type="entry name" value="GlycerAld_3-P_DH_NAD(P)-bd"/>
</dbReference>
<evidence type="ECO:0000256" key="2">
    <source>
        <dbReference type="ARBA" id="ARBA00011881"/>
    </source>
</evidence>
<feature type="binding site" evidence="6">
    <location>
        <position position="81"/>
    </location>
    <ligand>
        <name>NAD(+)</name>
        <dbReference type="ChEBI" id="CHEBI:57540"/>
    </ligand>
</feature>
<feature type="domain" description="Glyceraldehyde 3-phosphate dehydrogenase NAD(P) binding" evidence="10">
    <location>
        <begin position="4"/>
        <end position="155"/>
    </location>
</feature>
<feature type="binding site" evidence="6">
    <location>
        <position position="318"/>
    </location>
    <ligand>
        <name>NAD(+)</name>
        <dbReference type="ChEBI" id="CHEBI:57540"/>
    </ligand>
</feature>
<dbReference type="InterPro" id="IPR020829">
    <property type="entry name" value="GlycerAld_3-P_DH_cat"/>
</dbReference>
<evidence type="ECO:0000256" key="8">
    <source>
        <dbReference type="RuleBase" id="RU000397"/>
    </source>
</evidence>
<dbReference type="GO" id="GO:0006006">
    <property type="term" value="P:glucose metabolic process"/>
    <property type="evidence" value="ECO:0007669"/>
    <property type="project" value="InterPro"/>
</dbReference>
<reference evidence="11" key="1">
    <citation type="journal article" date="2021" name="PeerJ">
        <title>Extensive microbial diversity within the chicken gut microbiome revealed by metagenomics and culture.</title>
        <authorList>
            <person name="Gilroy R."/>
            <person name="Ravi A."/>
            <person name="Getino M."/>
            <person name="Pursley I."/>
            <person name="Horton D.L."/>
            <person name="Alikhan N.F."/>
            <person name="Baker D."/>
            <person name="Gharbi K."/>
            <person name="Hall N."/>
            <person name="Watson M."/>
            <person name="Adriaenssens E.M."/>
            <person name="Foster-Nyarko E."/>
            <person name="Jarju S."/>
            <person name="Secka A."/>
            <person name="Antonio M."/>
            <person name="Oren A."/>
            <person name="Chaudhuri R.R."/>
            <person name="La Ragione R."/>
            <person name="Hildebrand F."/>
            <person name="Pallen M.J."/>
        </authorList>
    </citation>
    <scope>NUCLEOTIDE SEQUENCE</scope>
    <source>
        <strain evidence="11">ChiHecec2B26-446</strain>
    </source>
</reference>
<evidence type="ECO:0000256" key="4">
    <source>
        <dbReference type="PIRSR" id="PIRSR000149-1"/>
    </source>
</evidence>
<keyword evidence="6" id="KW-0520">NAD</keyword>
<organism evidence="11 12">
    <name type="scientific">Candidatus Desulfovibrio intestinipullorum</name>
    <dbReference type="NCBI Taxonomy" id="2838536"/>
    <lineage>
        <taxon>Bacteria</taxon>
        <taxon>Pseudomonadati</taxon>
        <taxon>Thermodesulfobacteriota</taxon>
        <taxon>Desulfovibrionia</taxon>
        <taxon>Desulfovibrionales</taxon>
        <taxon>Desulfovibrionaceae</taxon>
        <taxon>Desulfovibrio</taxon>
    </lineage>
</organism>
<evidence type="ECO:0000256" key="1">
    <source>
        <dbReference type="ARBA" id="ARBA00007406"/>
    </source>
</evidence>
<dbReference type="Pfam" id="PF00044">
    <property type="entry name" value="Gp_dh_N"/>
    <property type="match status" value="1"/>
</dbReference>
<dbReference type="NCBIfam" id="TIGR01534">
    <property type="entry name" value="GAPDH-I"/>
    <property type="match status" value="1"/>
</dbReference>
<comment type="similarity">
    <text evidence="1 8">Belongs to the glyceraldehyde-3-phosphate dehydrogenase family.</text>
</comment>
<protein>
    <recommendedName>
        <fullName evidence="9">Glyceraldehyde-3-phosphate dehydrogenase</fullName>
        <ecNumber evidence="9">1.2.1.-</ecNumber>
    </recommendedName>
</protein>
<feature type="binding site" evidence="5">
    <location>
        <begin position="213"/>
        <end position="214"/>
    </location>
    <ligand>
        <name>D-glyceraldehyde 3-phosphate</name>
        <dbReference type="ChEBI" id="CHEBI:59776"/>
    </ligand>
</feature>
<name>A0A9D1PWP7_9BACT</name>
<dbReference type="FunFam" id="3.40.50.720:FF:000001">
    <property type="entry name" value="Glyceraldehyde-3-phosphate dehydrogenase"/>
    <property type="match status" value="1"/>
</dbReference>
<evidence type="ECO:0000256" key="7">
    <source>
        <dbReference type="PIRSR" id="PIRSR000149-4"/>
    </source>
</evidence>
<evidence type="ECO:0000256" key="9">
    <source>
        <dbReference type="RuleBase" id="RU361160"/>
    </source>
</evidence>
<evidence type="ECO:0000256" key="5">
    <source>
        <dbReference type="PIRSR" id="PIRSR000149-2"/>
    </source>
</evidence>
<reference evidence="11" key="2">
    <citation type="submission" date="2021-04" db="EMBL/GenBank/DDBJ databases">
        <authorList>
            <person name="Gilroy R."/>
        </authorList>
    </citation>
    <scope>NUCLEOTIDE SEQUENCE</scope>
    <source>
        <strain evidence="11">ChiHecec2B26-446</strain>
    </source>
</reference>
<dbReference type="InterPro" id="IPR036291">
    <property type="entry name" value="NAD(P)-bd_dom_sf"/>
</dbReference>
<feature type="binding site" evidence="6">
    <location>
        <position position="123"/>
    </location>
    <ligand>
        <name>NAD(+)</name>
        <dbReference type="ChEBI" id="CHEBI:57540"/>
    </ligand>
</feature>
<evidence type="ECO:0000259" key="10">
    <source>
        <dbReference type="SMART" id="SM00846"/>
    </source>
</evidence>
<dbReference type="Gene3D" id="3.40.50.720">
    <property type="entry name" value="NAD(P)-binding Rossmann-like Domain"/>
    <property type="match status" value="1"/>
</dbReference>
<dbReference type="GO" id="GO:0051287">
    <property type="term" value="F:NAD binding"/>
    <property type="evidence" value="ECO:0007669"/>
    <property type="project" value="InterPro"/>
</dbReference>
<dbReference type="SUPFAM" id="SSF51735">
    <property type="entry name" value="NAD(P)-binding Rossmann-fold domains"/>
    <property type="match status" value="1"/>
</dbReference>
<dbReference type="SMART" id="SM00846">
    <property type="entry name" value="Gp_dh_N"/>
    <property type="match status" value="1"/>
</dbReference>
<dbReference type="Pfam" id="PF02800">
    <property type="entry name" value="Gp_dh_C"/>
    <property type="match status" value="1"/>
</dbReference>
<gene>
    <name evidence="11" type="primary">gap</name>
    <name evidence="11" type="ORF">H9894_08195</name>
</gene>
<dbReference type="InterPro" id="IPR020830">
    <property type="entry name" value="GlycerAld_3-P_DH_AS"/>
</dbReference>